<evidence type="ECO:0000313" key="2">
    <source>
        <dbReference type="Proteomes" id="UP000325081"/>
    </source>
</evidence>
<protein>
    <submittedName>
        <fullName evidence="1">Type III pantothenate kinase</fullName>
    </submittedName>
</protein>
<keyword evidence="2" id="KW-1185">Reference proteome</keyword>
<accession>A0A5A7QXX2</accession>
<evidence type="ECO:0000313" key="1">
    <source>
        <dbReference type="EMBL" id="GER49267.1"/>
    </source>
</evidence>
<keyword evidence="1" id="KW-0418">Kinase</keyword>
<feature type="non-terminal residue" evidence="1">
    <location>
        <position position="103"/>
    </location>
</feature>
<sequence>MIEEHCIESIRKTQAKHLPGKIHPKPDGTDTPRFLEHNKILTKCWAFYRRTKVNLLLVVFPTLTIAGSASRRVFLYHYCRLGVPPGFPLSISQLIMRNPKPAN</sequence>
<gene>
    <name evidence="1" type="ORF">STAS_26502</name>
</gene>
<dbReference type="EMBL" id="BKCP01008515">
    <property type="protein sequence ID" value="GER49267.1"/>
    <property type="molecule type" value="Genomic_DNA"/>
</dbReference>
<name>A0A5A7QXX2_STRAF</name>
<proteinExistence type="predicted"/>
<organism evidence="1 2">
    <name type="scientific">Striga asiatica</name>
    <name type="common">Asiatic witchweed</name>
    <name type="synonym">Buchnera asiatica</name>
    <dbReference type="NCBI Taxonomy" id="4170"/>
    <lineage>
        <taxon>Eukaryota</taxon>
        <taxon>Viridiplantae</taxon>
        <taxon>Streptophyta</taxon>
        <taxon>Embryophyta</taxon>
        <taxon>Tracheophyta</taxon>
        <taxon>Spermatophyta</taxon>
        <taxon>Magnoliopsida</taxon>
        <taxon>eudicotyledons</taxon>
        <taxon>Gunneridae</taxon>
        <taxon>Pentapetalae</taxon>
        <taxon>asterids</taxon>
        <taxon>lamiids</taxon>
        <taxon>Lamiales</taxon>
        <taxon>Orobanchaceae</taxon>
        <taxon>Buchnereae</taxon>
        <taxon>Striga</taxon>
    </lineage>
</organism>
<dbReference type="Proteomes" id="UP000325081">
    <property type="component" value="Unassembled WGS sequence"/>
</dbReference>
<dbReference type="AlphaFoldDB" id="A0A5A7QXX2"/>
<comment type="caution">
    <text evidence="1">The sequence shown here is derived from an EMBL/GenBank/DDBJ whole genome shotgun (WGS) entry which is preliminary data.</text>
</comment>
<dbReference type="GO" id="GO:0016301">
    <property type="term" value="F:kinase activity"/>
    <property type="evidence" value="ECO:0007669"/>
    <property type="project" value="UniProtKB-KW"/>
</dbReference>
<reference evidence="2" key="1">
    <citation type="journal article" date="2019" name="Curr. Biol.">
        <title>Genome Sequence of Striga asiatica Provides Insight into the Evolution of Plant Parasitism.</title>
        <authorList>
            <person name="Yoshida S."/>
            <person name="Kim S."/>
            <person name="Wafula E.K."/>
            <person name="Tanskanen J."/>
            <person name="Kim Y.M."/>
            <person name="Honaas L."/>
            <person name="Yang Z."/>
            <person name="Spallek T."/>
            <person name="Conn C.E."/>
            <person name="Ichihashi Y."/>
            <person name="Cheong K."/>
            <person name="Cui S."/>
            <person name="Der J.P."/>
            <person name="Gundlach H."/>
            <person name="Jiao Y."/>
            <person name="Hori C."/>
            <person name="Ishida J.K."/>
            <person name="Kasahara H."/>
            <person name="Kiba T."/>
            <person name="Kim M.S."/>
            <person name="Koo N."/>
            <person name="Laohavisit A."/>
            <person name="Lee Y.H."/>
            <person name="Lumba S."/>
            <person name="McCourt P."/>
            <person name="Mortimer J.C."/>
            <person name="Mutuku J.M."/>
            <person name="Nomura T."/>
            <person name="Sasaki-Sekimoto Y."/>
            <person name="Seto Y."/>
            <person name="Wang Y."/>
            <person name="Wakatake T."/>
            <person name="Sakakibara H."/>
            <person name="Demura T."/>
            <person name="Yamaguchi S."/>
            <person name="Yoneyama K."/>
            <person name="Manabe R.I."/>
            <person name="Nelson D.C."/>
            <person name="Schulman A.H."/>
            <person name="Timko M.P."/>
            <person name="dePamphilis C.W."/>
            <person name="Choi D."/>
            <person name="Shirasu K."/>
        </authorList>
    </citation>
    <scope>NUCLEOTIDE SEQUENCE [LARGE SCALE GENOMIC DNA]</scope>
    <source>
        <strain evidence="2">cv. UVA1</strain>
    </source>
</reference>
<keyword evidence="1" id="KW-0808">Transferase</keyword>